<dbReference type="RefSeq" id="XP_008612074.1">
    <property type="nucleotide sequence ID" value="XM_008613852.1"/>
</dbReference>
<dbReference type="Pfam" id="PF01363">
    <property type="entry name" value="FYVE"/>
    <property type="match status" value="1"/>
</dbReference>
<evidence type="ECO:0000256" key="4">
    <source>
        <dbReference type="PROSITE-ProRule" id="PRU00091"/>
    </source>
</evidence>
<dbReference type="Gene3D" id="3.30.40.10">
    <property type="entry name" value="Zinc/RING finger domain, C3HC4 (zinc finger)"/>
    <property type="match status" value="2"/>
</dbReference>
<dbReference type="InterPro" id="IPR000306">
    <property type="entry name" value="Znf_FYVE"/>
</dbReference>
<reference evidence="6 7" key="1">
    <citation type="submission" date="2012-04" db="EMBL/GenBank/DDBJ databases">
        <title>The Genome Sequence of Saprolegnia declina VS20.</title>
        <authorList>
            <consortium name="The Broad Institute Genome Sequencing Platform"/>
            <person name="Russ C."/>
            <person name="Nusbaum C."/>
            <person name="Tyler B."/>
            <person name="van West P."/>
            <person name="Dieguez-Uribeondo J."/>
            <person name="de Bruijn I."/>
            <person name="Tripathy S."/>
            <person name="Jiang R."/>
            <person name="Young S.K."/>
            <person name="Zeng Q."/>
            <person name="Gargeya S."/>
            <person name="Fitzgerald M."/>
            <person name="Haas B."/>
            <person name="Abouelleil A."/>
            <person name="Alvarado L."/>
            <person name="Arachchi H.M."/>
            <person name="Berlin A."/>
            <person name="Chapman S.B."/>
            <person name="Goldberg J."/>
            <person name="Griggs A."/>
            <person name="Gujja S."/>
            <person name="Hansen M."/>
            <person name="Howarth C."/>
            <person name="Imamovic A."/>
            <person name="Larimer J."/>
            <person name="McCowen C."/>
            <person name="Montmayeur A."/>
            <person name="Murphy C."/>
            <person name="Neiman D."/>
            <person name="Pearson M."/>
            <person name="Priest M."/>
            <person name="Roberts A."/>
            <person name="Saif S."/>
            <person name="Shea T."/>
            <person name="Sisk P."/>
            <person name="Sykes S."/>
            <person name="Wortman J."/>
            <person name="Nusbaum C."/>
            <person name="Birren B."/>
        </authorList>
    </citation>
    <scope>NUCLEOTIDE SEQUENCE [LARGE SCALE GENOMIC DNA]</scope>
    <source>
        <strain evidence="6 7">VS20</strain>
    </source>
</reference>
<evidence type="ECO:0000256" key="3">
    <source>
        <dbReference type="ARBA" id="ARBA00022833"/>
    </source>
</evidence>
<accession>T0RQ60</accession>
<dbReference type="InterPro" id="IPR013083">
    <property type="entry name" value="Znf_RING/FYVE/PHD"/>
</dbReference>
<feature type="domain" description="FYVE-type" evidence="5">
    <location>
        <begin position="30"/>
        <end position="86"/>
    </location>
</feature>
<evidence type="ECO:0000313" key="7">
    <source>
        <dbReference type="Proteomes" id="UP000030762"/>
    </source>
</evidence>
<dbReference type="InParanoid" id="T0RQ60"/>
<keyword evidence="1" id="KW-0479">Metal-binding</keyword>
<sequence>MPETSSHHRSGATTGREQRSIRADLVVAPRAFSTDCARCCRPFHSAGAAHACATCGDHYCADCLRKHAALSPDGALSYDVRICSTCASIAIADRGSYDQCKVLQPQIRALFHAPDFPSNTTSLDCNSVLYIALDLDTKGILCETGLATEDALVSLYERNLCGSCGSWGRFLLPKRHCAMCGDVFCARCLLSKLAATSPTLSMVHVVPQCFKCNAKQSFGPNPWLQAADSSRIADP</sequence>
<dbReference type="OrthoDB" id="158952at2759"/>
<dbReference type="InterPro" id="IPR011011">
    <property type="entry name" value="Znf_FYVE_PHD"/>
</dbReference>
<protein>
    <recommendedName>
        <fullName evidence="5">FYVE-type domain-containing protein</fullName>
    </recommendedName>
</protein>
<gene>
    <name evidence="6" type="ORF">SDRG_07987</name>
</gene>
<dbReference type="SUPFAM" id="SSF57903">
    <property type="entry name" value="FYVE/PHD zinc finger"/>
    <property type="match status" value="2"/>
</dbReference>
<dbReference type="GO" id="GO:0008270">
    <property type="term" value="F:zinc ion binding"/>
    <property type="evidence" value="ECO:0007669"/>
    <property type="project" value="UniProtKB-KW"/>
</dbReference>
<evidence type="ECO:0000256" key="1">
    <source>
        <dbReference type="ARBA" id="ARBA00022723"/>
    </source>
</evidence>
<name>T0RQ60_SAPDV</name>
<dbReference type="Proteomes" id="UP000030762">
    <property type="component" value="Unassembled WGS sequence"/>
</dbReference>
<dbReference type="EMBL" id="JH767154">
    <property type="protein sequence ID" value="EQC34668.1"/>
    <property type="molecule type" value="Genomic_DNA"/>
</dbReference>
<keyword evidence="2 4" id="KW-0863">Zinc-finger</keyword>
<evidence type="ECO:0000259" key="5">
    <source>
        <dbReference type="PROSITE" id="PS50178"/>
    </source>
</evidence>
<organism evidence="6 7">
    <name type="scientific">Saprolegnia diclina (strain VS20)</name>
    <dbReference type="NCBI Taxonomy" id="1156394"/>
    <lineage>
        <taxon>Eukaryota</taxon>
        <taxon>Sar</taxon>
        <taxon>Stramenopiles</taxon>
        <taxon>Oomycota</taxon>
        <taxon>Saprolegniomycetes</taxon>
        <taxon>Saprolegniales</taxon>
        <taxon>Saprolegniaceae</taxon>
        <taxon>Saprolegnia</taxon>
    </lineage>
</organism>
<keyword evidence="3" id="KW-0862">Zinc</keyword>
<keyword evidence="7" id="KW-1185">Reference proteome</keyword>
<dbReference type="InterPro" id="IPR017455">
    <property type="entry name" value="Znf_FYVE-rel"/>
</dbReference>
<evidence type="ECO:0000256" key="2">
    <source>
        <dbReference type="ARBA" id="ARBA00022771"/>
    </source>
</evidence>
<proteinExistence type="predicted"/>
<dbReference type="VEuPathDB" id="FungiDB:SDRG_07987"/>
<dbReference type="GeneID" id="19948714"/>
<dbReference type="STRING" id="1156394.T0RQ60"/>
<dbReference type="AlphaFoldDB" id="T0RQ60"/>
<dbReference type="PROSITE" id="PS50178">
    <property type="entry name" value="ZF_FYVE"/>
    <property type="match status" value="1"/>
</dbReference>
<evidence type="ECO:0000313" key="6">
    <source>
        <dbReference type="EMBL" id="EQC34668.1"/>
    </source>
</evidence>